<proteinExistence type="predicted"/>
<organism evidence="2 3">
    <name type="scientific">Coptis chinensis</name>
    <dbReference type="NCBI Taxonomy" id="261450"/>
    <lineage>
        <taxon>Eukaryota</taxon>
        <taxon>Viridiplantae</taxon>
        <taxon>Streptophyta</taxon>
        <taxon>Embryophyta</taxon>
        <taxon>Tracheophyta</taxon>
        <taxon>Spermatophyta</taxon>
        <taxon>Magnoliopsida</taxon>
        <taxon>Ranunculales</taxon>
        <taxon>Ranunculaceae</taxon>
        <taxon>Coptidoideae</taxon>
        <taxon>Coptis</taxon>
    </lineage>
</organism>
<dbReference type="Proteomes" id="UP000631114">
    <property type="component" value="Unassembled WGS sequence"/>
</dbReference>
<dbReference type="OrthoDB" id="689767at2759"/>
<reference evidence="2 3" key="1">
    <citation type="submission" date="2020-10" db="EMBL/GenBank/DDBJ databases">
        <title>The Coptis chinensis genome and diversification of protoberbering-type alkaloids.</title>
        <authorList>
            <person name="Wang B."/>
            <person name="Shu S."/>
            <person name="Song C."/>
            <person name="Liu Y."/>
        </authorList>
    </citation>
    <scope>NUCLEOTIDE SEQUENCE [LARGE SCALE GENOMIC DNA]</scope>
    <source>
        <strain evidence="2">HL-2020</strain>
        <tissue evidence="2">Leaf</tissue>
    </source>
</reference>
<name>A0A835GWS8_9MAGN</name>
<feature type="region of interest" description="Disordered" evidence="1">
    <location>
        <begin position="1"/>
        <end position="38"/>
    </location>
</feature>
<protein>
    <submittedName>
        <fullName evidence="2">Uncharacterized protein</fullName>
    </submittedName>
</protein>
<sequence length="90" mass="9978">MASACVNNTSLGNFFDSPSHDWFNPRSSSKIDGAENKSSEDFEFQLEDSVKMLPADELFSDGKLMPLLNIQTISNRLNVVSSSSYDEEHG</sequence>
<feature type="compositionally biased region" description="Polar residues" evidence="1">
    <location>
        <begin position="1"/>
        <end position="12"/>
    </location>
</feature>
<accession>A0A835GWS8</accession>
<gene>
    <name evidence="2" type="ORF">IFM89_017644</name>
</gene>
<dbReference type="AlphaFoldDB" id="A0A835GWS8"/>
<comment type="caution">
    <text evidence="2">The sequence shown here is derived from an EMBL/GenBank/DDBJ whole genome shotgun (WGS) entry which is preliminary data.</text>
</comment>
<evidence type="ECO:0000256" key="1">
    <source>
        <dbReference type="SAM" id="MobiDB-lite"/>
    </source>
</evidence>
<evidence type="ECO:0000313" key="2">
    <source>
        <dbReference type="EMBL" id="KAF9588965.1"/>
    </source>
</evidence>
<evidence type="ECO:0000313" key="3">
    <source>
        <dbReference type="Proteomes" id="UP000631114"/>
    </source>
</evidence>
<keyword evidence="3" id="KW-1185">Reference proteome</keyword>
<dbReference type="EMBL" id="JADFTS010000009">
    <property type="protein sequence ID" value="KAF9588965.1"/>
    <property type="molecule type" value="Genomic_DNA"/>
</dbReference>